<dbReference type="Gene3D" id="2.40.50.140">
    <property type="entry name" value="Nucleic acid-binding proteins"/>
    <property type="match status" value="1"/>
</dbReference>
<dbReference type="EMBL" id="VRMN01000011">
    <property type="protein sequence ID" value="KAA8491816.1"/>
    <property type="molecule type" value="Genomic_DNA"/>
</dbReference>
<sequence>MATKSLASFLGAQVRLAIDCFGTGGPGVDGAARAFPTSAQNEPQKKWIARACELPAQALFEAVDTALADTEALVLDEGIDKPGLADAVVYGALYPLMKAVPSSEKRAQYPDVWRWFAFVTSFMPADFDAAPRFDFDRLVAEVDALQVLDKKPAPSEQNGTIRSLPVSEPNASSASNPEHGGGSGSARHSAPADPADDEAKREAARLKKEAKKAAKAAEKEAKKAAEPAAESKKDEGTQPWRVDIRVGEIIKAEKHPDAEKLYVEQILVGDDSGEPRTICSGLVPYIPDPKDLLGLCCVVCNLKPANMVGIKSDGMVLAATSPDGTVVRLVKPPAGSMVGERIRYEDVEMGEGDGPDSVLAPKKKIFEKVSADFRTSESGEALWCDKAWLTSAGRCVAEGISGGSIR</sequence>
<dbReference type="GO" id="GO:0000049">
    <property type="term" value="F:tRNA binding"/>
    <property type="evidence" value="ECO:0007669"/>
    <property type="project" value="UniProtKB-UniRule"/>
</dbReference>
<dbReference type="Gene3D" id="1.20.1050.10">
    <property type="match status" value="1"/>
</dbReference>
<feature type="compositionally biased region" description="Basic and acidic residues" evidence="4">
    <location>
        <begin position="197"/>
        <end position="239"/>
    </location>
</feature>
<dbReference type="Pfam" id="PF01588">
    <property type="entry name" value="tRNA_bind"/>
    <property type="match status" value="1"/>
</dbReference>
<evidence type="ECO:0000256" key="4">
    <source>
        <dbReference type="SAM" id="MobiDB-lite"/>
    </source>
</evidence>
<accession>A0A5J4YKA1</accession>
<evidence type="ECO:0000256" key="1">
    <source>
        <dbReference type="ARBA" id="ARBA00022555"/>
    </source>
</evidence>
<keyword evidence="1 3" id="KW-0820">tRNA-binding</keyword>
<dbReference type="InterPro" id="IPR036282">
    <property type="entry name" value="Glutathione-S-Trfase_C_sf"/>
</dbReference>
<dbReference type="PANTHER" id="PTHR11586">
    <property type="entry name" value="TRNA-AMINOACYLATION COFACTOR ARC1 FAMILY MEMBER"/>
    <property type="match status" value="1"/>
</dbReference>
<organism evidence="6 7">
    <name type="scientific">Porphyridium purpureum</name>
    <name type="common">Red alga</name>
    <name type="synonym">Porphyridium cruentum</name>
    <dbReference type="NCBI Taxonomy" id="35688"/>
    <lineage>
        <taxon>Eukaryota</taxon>
        <taxon>Rhodophyta</taxon>
        <taxon>Bangiophyceae</taxon>
        <taxon>Porphyridiales</taxon>
        <taxon>Porphyridiaceae</taxon>
        <taxon>Porphyridium</taxon>
    </lineage>
</organism>
<evidence type="ECO:0000313" key="7">
    <source>
        <dbReference type="Proteomes" id="UP000324585"/>
    </source>
</evidence>
<keyword evidence="6" id="KW-0436">Ligase</keyword>
<feature type="domain" description="TRNA-binding" evidence="5">
    <location>
        <begin position="238"/>
        <end position="343"/>
    </location>
</feature>
<name>A0A5J4YKA1_PORPP</name>
<dbReference type="InterPro" id="IPR002547">
    <property type="entry name" value="tRNA-bd_dom"/>
</dbReference>
<evidence type="ECO:0000313" key="6">
    <source>
        <dbReference type="EMBL" id="KAA8491816.1"/>
    </source>
</evidence>
<dbReference type="InterPro" id="IPR051270">
    <property type="entry name" value="Tyrosine-tRNA_ligase_regulator"/>
</dbReference>
<reference evidence="7" key="1">
    <citation type="journal article" date="2019" name="Nat. Commun.">
        <title>Expansion of phycobilisome linker gene families in mesophilic red algae.</title>
        <authorList>
            <person name="Lee J."/>
            <person name="Kim D."/>
            <person name="Bhattacharya D."/>
            <person name="Yoon H.S."/>
        </authorList>
    </citation>
    <scope>NUCLEOTIDE SEQUENCE [LARGE SCALE GENOMIC DNA]</scope>
    <source>
        <strain evidence="7">CCMP 1328</strain>
    </source>
</reference>
<dbReference type="Proteomes" id="UP000324585">
    <property type="component" value="Unassembled WGS sequence"/>
</dbReference>
<keyword evidence="7" id="KW-1185">Reference proteome</keyword>
<evidence type="ECO:0000256" key="2">
    <source>
        <dbReference type="ARBA" id="ARBA00022884"/>
    </source>
</evidence>
<proteinExistence type="predicted"/>
<dbReference type="InterPro" id="IPR012340">
    <property type="entry name" value="NA-bd_OB-fold"/>
</dbReference>
<dbReference type="SUPFAM" id="SSF47616">
    <property type="entry name" value="GST C-terminal domain-like"/>
    <property type="match status" value="1"/>
</dbReference>
<comment type="caution">
    <text evidence="6">The sequence shown here is derived from an EMBL/GenBank/DDBJ whole genome shotgun (WGS) entry which is preliminary data.</text>
</comment>
<dbReference type="CDD" id="cd02799">
    <property type="entry name" value="tRNA_bind_EMAP-II_like"/>
    <property type="match status" value="1"/>
</dbReference>
<feature type="region of interest" description="Disordered" evidence="4">
    <location>
        <begin position="150"/>
        <end position="239"/>
    </location>
</feature>
<dbReference type="PROSITE" id="PS50886">
    <property type="entry name" value="TRBD"/>
    <property type="match status" value="1"/>
</dbReference>
<dbReference type="PANTHER" id="PTHR11586:SF33">
    <property type="entry name" value="AMINOACYL TRNA SYNTHASE COMPLEX-INTERACTING MULTIFUNCTIONAL PROTEIN 1"/>
    <property type="match status" value="1"/>
</dbReference>
<gene>
    <name evidence="6" type="ORF">FVE85_8298</name>
</gene>
<keyword evidence="2 3" id="KW-0694">RNA-binding</keyword>
<dbReference type="OMA" id="DIFYFCS"/>
<dbReference type="OrthoDB" id="19141at2759"/>
<protein>
    <submittedName>
        <fullName evidence="6">Methionine--tRNA ligase, cytoplasmic</fullName>
    </submittedName>
</protein>
<evidence type="ECO:0000259" key="5">
    <source>
        <dbReference type="PROSITE" id="PS50886"/>
    </source>
</evidence>
<dbReference type="SUPFAM" id="SSF50249">
    <property type="entry name" value="Nucleic acid-binding proteins"/>
    <property type="match status" value="1"/>
</dbReference>
<dbReference type="GO" id="GO:0016874">
    <property type="term" value="F:ligase activity"/>
    <property type="evidence" value="ECO:0007669"/>
    <property type="project" value="UniProtKB-KW"/>
</dbReference>
<dbReference type="AlphaFoldDB" id="A0A5J4YKA1"/>
<evidence type="ECO:0000256" key="3">
    <source>
        <dbReference type="PROSITE-ProRule" id="PRU00209"/>
    </source>
</evidence>